<feature type="compositionally biased region" description="Pro residues" evidence="1">
    <location>
        <begin position="69"/>
        <end position="78"/>
    </location>
</feature>
<dbReference type="EMBL" id="CM016555">
    <property type="protein sequence ID" value="TKW20187.1"/>
    <property type="molecule type" value="Genomic_DNA"/>
</dbReference>
<protein>
    <submittedName>
        <fullName evidence="2">Uncharacterized protein</fullName>
    </submittedName>
</protein>
<dbReference type="Gramene" id="TKW20187">
    <property type="protein sequence ID" value="TKW20187"/>
    <property type="gene ID" value="SEVIR_4G069400v2"/>
</dbReference>
<gene>
    <name evidence="2" type="ORF">SEVIR_4G069400v2</name>
</gene>
<evidence type="ECO:0000256" key="1">
    <source>
        <dbReference type="SAM" id="MobiDB-lite"/>
    </source>
</evidence>
<keyword evidence="3" id="KW-1185">Reference proteome</keyword>
<feature type="compositionally biased region" description="Basic and acidic residues" evidence="1">
    <location>
        <begin position="31"/>
        <end position="48"/>
    </location>
</feature>
<sequence>MVPLLYHNKLYRLISPRLEPRWRRCGSASPESRRTGRGDRAVAPRECPHPPPQLAFRQNACTPSRVRRSPPPPPPLPEDPAVSTPVPPPNRSGASCSSAGEE</sequence>
<feature type="compositionally biased region" description="Polar residues" evidence="1">
    <location>
        <begin position="92"/>
        <end position="102"/>
    </location>
</feature>
<name>A0A4U6V8E3_SETVI</name>
<proteinExistence type="predicted"/>
<feature type="region of interest" description="Disordered" evidence="1">
    <location>
        <begin position="22"/>
        <end position="102"/>
    </location>
</feature>
<dbReference type="AlphaFoldDB" id="A0A4U6V8E3"/>
<evidence type="ECO:0000313" key="2">
    <source>
        <dbReference type="EMBL" id="TKW20187.1"/>
    </source>
</evidence>
<accession>A0A4U6V8E3</accession>
<evidence type="ECO:0000313" key="3">
    <source>
        <dbReference type="Proteomes" id="UP000298652"/>
    </source>
</evidence>
<reference evidence="2" key="1">
    <citation type="submission" date="2019-03" db="EMBL/GenBank/DDBJ databases">
        <title>WGS assembly of Setaria viridis.</title>
        <authorList>
            <person name="Huang P."/>
            <person name="Jenkins J."/>
            <person name="Grimwood J."/>
            <person name="Barry K."/>
            <person name="Healey A."/>
            <person name="Mamidi S."/>
            <person name="Sreedasyam A."/>
            <person name="Shu S."/>
            <person name="Feldman M."/>
            <person name="Wu J."/>
            <person name="Yu Y."/>
            <person name="Chen C."/>
            <person name="Johnson J."/>
            <person name="Rokhsar D."/>
            <person name="Baxter I."/>
            <person name="Schmutz J."/>
            <person name="Brutnell T."/>
            <person name="Kellogg E."/>
        </authorList>
    </citation>
    <scope>NUCLEOTIDE SEQUENCE [LARGE SCALE GENOMIC DNA]</scope>
</reference>
<organism evidence="2 3">
    <name type="scientific">Setaria viridis</name>
    <name type="common">Green bristlegrass</name>
    <name type="synonym">Setaria italica subsp. viridis</name>
    <dbReference type="NCBI Taxonomy" id="4556"/>
    <lineage>
        <taxon>Eukaryota</taxon>
        <taxon>Viridiplantae</taxon>
        <taxon>Streptophyta</taxon>
        <taxon>Embryophyta</taxon>
        <taxon>Tracheophyta</taxon>
        <taxon>Spermatophyta</taxon>
        <taxon>Magnoliopsida</taxon>
        <taxon>Liliopsida</taxon>
        <taxon>Poales</taxon>
        <taxon>Poaceae</taxon>
        <taxon>PACMAD clade</taxon>
        <taxon>Panicoideae</taxon>
        <taxon>Panicodae</taxon>
        <taxon>Paniceae</taxon>
        <taxon>Cenchrinae</taxon>
        <taxon>Setaria</taxon>
    </lineage>
</organism>
<dbReference type="Proteomes" id="UP000298652">
    <property type="component" value="Chromosome 4"/>
</dbReference>